<sequence length="414" mass="46327">MKHCIACGKLLPEQSLFELTSAPASAQDIPDAKEVQQDEGVTLHLRQCGGCGLVQFDCEPVSYYRDVIRAGGGSSTMRELRTSQYRHLIETYHLEGKTFFEAGCGRGEFLKFLQEFPVEIYGMEHKADLVETAQAEGLHVWREFPEREDQRFGHSPEASMLQESGWSVPEKPFDVFLSFNFLEHQPRPDVMLKAIWNNLAEDGMGLVTVPSLEYILEKESYYELIRDHIAYYTFDTLRALLNHCGFEVLEEEMINRDTLSMVVRKTAMPETDADVSAAGSVQSGTPSGATIIAPLTEGYKIVTGEVRALTDRLVREGKRLAMWGASHQGFTLASTSELGEHLAYIIDSAPFKQGRFAPASHVPIVAPDHYFEDPVDAVLIVAPGYTDEIAGIIKTKFGEKVETMTLRTNRIEHL</sequence>
<dbReference type="Proteomes" id="UP001437460">
    <property type="component" value="Unassembled WGS sequence"/>
</dbReference>
<reference evidence="2 3" key="1">
    <citation type="submission" date="2024-03" db="EMBL/GenBank/DDBJ databases">
        <title>Human intestinal bacterial collection.</title>
        <authorList>
            <person name="Pauvert C."/>
            <person name="Hitch T.C.A."/>
            <person name="Clavel T."/>
        </authorList>
    </citation>
    <scope>NUCLEOTIDE SEQUENCE [LARGE SCALE GENOMIC DNA]</scope>
    <source>
        <strain evidence="2 3">CLA-AP-H27</strain>
    </source>
</reference>
<organism evidence="2 3">
    <name type="scientific">Ventrimonas faecis</name>
    <dbReference type="NCBI Taxonomy" id="3133170"/>
    <lineage>
        <taxon>Bacteria</taxon>
        <taxon>Bacillati</taxon>
        <taxon>Bacillota</taxon>
        <taxon>Clostridia</taxon>
        <taxon>Lachnospirales</taxon>
        <taxon>Lachnospiraceae</taxon>
        <taxon>Ventrimonas</taxon>
    </lineage>
</organism>
<dbReference type="GO" id="GO:0008168">
    <property type="term" value="F:methyltransferase activity"/>
    <property type="evidence" value="ECO:0007669"/>
    <property type="project" value="UniProtKB-KW"/>
</dbReference>
<accession>A0ABV1HND1</accession>
<dbReference type="SUPFAM" id="SSF53335">
    <property type="entry name" value="S-adenosyl-L-methionine-dependent methyltransferases"/>
    <property type="match status" value="1"/>
</dbReference>
<evidence type="ECO:0000313" key="2">
    <source>
        <dbReference type="EMBL" id="MEQ2563624.1"/>
    </source>
</evidence>
<name>A0ABV1HND1_9FIRM</name>
<dbReference type="InterPro" id="IPR013691">
    <property type="entry name" value="MeTrfase_14"/>
</dbReference>
<dbReference type="EMBL" id="JBBMFJ010000022">
    <property type="protein sequence ID" value="MEQ2563624.1"/>
    <property type="molecule type" value="Genomic_DNA"/>
</dbReference>
<keyword evidence="3" id="KW-1185">Reference proteome</keyword>
<proteinExistence type="predicted"/>
<dbReference type="GO" id="GO:0032259">
    <property type="term" value="P:methylation"/>
    <property type="evidence" value="ECO:0007669"/>
    <property type="project" value="UniProtKB-KW"/>
</dbReference>
<dbReference type="Gene3D" id="3.40.50.150">
    <property type="entry name" value="Vaccinia Virus protein VP39"/>
    <property type="match status" value="1"/>
</dbReference>
<gene>
    <name evidence="2" type="ORF">WMO41_10710</name>
</gene>
<dbReference type="Gene3D" id="3.40.50.720">
    <property type="entry name" value="NAD(P)-binding Rossmann-like Domain"/>
    <property type="match status" value="1"/>
</dbReference>
<dbReference type="Pfam" id="PF13489">
    <property type="entry name" value="Methyltransf_23"/>
    <property type="match status" value="1"/>
</dbReference>
<dbReference type="RefSeq" id="WP_349229747.1">
    <property type="nucleotide sequence ID" value="NZ_JBBMFJ010000022.1"/>
</dbReference>
<evidence type="ECO:0000313" key="3">
    <source>
        <dbReference type="Proteomes" id="UP001437460"/>
    </source>
</evidence>
<dbReference type="InterPro" id="IPR029063">
    <property type="entry name" value="SAM-dependent_MTases_sf"/>
</dbReference>
<evidence type="ECO:0000259" key="1">
    <source>
        <dbReference type="Pfam" id="PF08484"/>
    </source>
</evidence>
<feature type="domain" description="C-methyltransferase" evidence="1">
    <location>
        <begin position="302"/>
        <end position="390"/>
    </location>
</feature>
<keyword evidence="2" id="KW-0489">Methyltransferase</keyword>
<dbReference type="PANTHER" id="PTHR43861">
    <property type="entry name" value="TRANS-ACONITATE 2-METHYLTRANSFERASE-RELATED"/>
    <property type="match status" value="1"/>
</dbReference>
<keyword evidence="2" id="KW-0808">Transferase</keyword>
<dbReference type="Pfam" id="PF08484">
    <property type="entry name" value="Methyltransf_14"/>
    <property type="match status" value="1"/>
</dbReference>
<comment type="caution">
    <text evidence="2">The sequence shown here is derived from an EMBL/GenBank/DDBJ whole genome shotgun (WGS) entry which is preliminary data.</text>
</comment>
<dbReference type="PANTHER" id="PTHR43861:SF6">
    <property type="entry name" value="METHYLTRANSFERASE TYPE 11"/>
    <property type="match status" value="1"/>
</dbReference>
<protein>
    <submittedName>
        <fullName evidence="2">Class I SAM-dependent methyltransferase</fullName>
    </submittedName>
</protein>